<dbReference type="InParanoid" id="A0A286U8Y0"/>
<dbReference type="EMBL" id="NBII01000008">
    <property type="protein sequence ID" value="PAV16033.1"/>
    <property type="molecule type" value="Genomic_DNA"/>
</dbReference>
<gene>
    <name evidence="1" type="ORF">PNOK_0765300</name>
</gene>
<organism evidence="1 2">
    <name type="scientific">Pyrrhoderma noxium</name>
    <dbReference type="NCBI Taxonomy" id="2282107"/>
    <lineage>
        <taxon>Eukaryota</taxon>
        <taxon>Fungi</taxon>
        <taxon>Dikarya</taxon>
        <taxon>Basidiomycota</taxon>
        <taxon>Agaricomycotina</taxon>
        <taxon>Agaricomycetes</taxon>
        <taxon>Hymenochaetales</taxon>
        <taxon>Hymenochaetaceae</taxon>
        <taxon>Pyrrhoderma</taxon>
    </lineage>
</organism>
<evidence type="ECO:0000313" key="2">
    <source>
        <dbReference type="Proteomes" id="UP000217199"/>
    </source>
</evidence>
<keyword evidence="2" id="KW-1185">Reference proteome</keyword>
<name>A0A286U8Y0_9AGAM</name>
<dbReference type="STRING" id="2282107.A0A286U8Y0"/>
<dbReference type="OrthoDB" id="529205at2759"/>
<evidence type="ECO:0000313" key="1">
    <source>
        <dbReference type="EMBL" id="PAV16033.1"/>
    </source>
</evidence>
<dbReference type="AlphaFoldDB" id="A0A286U8Y0"/>
<proteinExistence type="predicted"/>
<accession>A0A286U8Y0</accession>
<reference evidence="1 2" key="1">
    <citation type="journal article" date="2017" name="Mol. Ecol.">
        <title>Comparative and population genomic landscape of Phellinus noxius: A hypervariable fungus causing root rot in trees.</title>
        <authorList>
            <person name="Chung C.L."/>
            <person name="Lee T.J."/>
            <person name="Akiba M."/>
            <person name="Lee H.H."/>
            <person name="Kuo T.H."/>
            <person name="Liu D."/>
            <person name="Ke H.M."/>
            <person name="Yokoi T."/>
            <person name="Roa M.B."/>
            <person name="Lu M.J."/>
            <person name="Chang Y.Y."/>
            <person name="Ann P.J."/>
            <person name="Tsai J.N."/>
            <person name="Chen C.Y."/>
            <person name="Tzean S.S."/>
            <person name="Ota Y."/>
            <person name="Hattori T."/>
            <person name="Sahashi N."/>
            <person name="Liou R.F."/>
            <person name="Kikuchi T."/>
            <person name="Tsai I.J."/>
        </authorList>
    </citation>
    <scope>NUCLEOTIDE SEQUENCE [LARGE SCALE GENOMIC DNA]</scope>
    <source>
        <strain evidence="1 2">FFPRI411160</strain>
    </source>
</reference>
<dbReference type="Proteomes" id="UP000217199">
    <property type="component" value="Unassembled WGS sequence"/>
</dbReference>
<comment type="caution">
    <text evidence="1">The sequence shown here is derived from an EMBL/GenBank/DDBJ whole genome shotgun (WGS) entry which is preliminary data.</text>
</comment>
<sequence length="140" mass="15760">MSPPIFATTVRRAAFPVIPHTSRIVAFGAQKRLYSSSVHGNDPDTIEREKMRNLSGKQHKTSSTHEYAPGWNEYLATNSEAAVKADKDGSESPDVLQKRSVEHIMARHHEDDVTAGSMEAENRWKLNRKSNLKKTQFAEL</sequence>
<protein>
    <submittedName>
        <fullName evidence="1">Uncharacterized protein</fullName>
    </submittedName>
</protein>